<dbReference type="RefSeq" id="XP_025410917.1">
    <property type="nucleotide sequence ID" value="XM_025555132.1"/>
</dbReference>
<accession>A0A8B8FJY1</accession>
<protein>
    <submittedName>
        <fullName evidence="2">Uncharacterized protein LOC112683921 isoform X1</fullName>
    </submittedName>
</protein>
<dbReference type="OrthoDB" id="6629792at2759"/>
<proteinExistence type="predicted"/>
<dbReference type="Proteomes" id="UP000694846">
    <property type="component" value="Unplaced"/>
</dbReference>
<dbReference type="AlphaFoldDB" id="A0A8B8FJY1"/>
<dbReference type="GeneID" id="112683921"/>
<evidence type="ECO:0000313" key="1">
    <source>
        <dbReference type="Proteomes" id="UP000694846"/>
    </source>
</evidence>
<gene>
    <name evidence="2" type="primary">LOC112683921</name>
</gene>
<evidence type="ECO:0000313" key="2">
    <source>
        <dbReference type="RefSeq" id="XP_025410917.1"/>
    </source>
</evidence>
<sequence>MAQAFVRSEDGLSSWSVLRTWLLSEFCSRLTADVHQLLSTDFKQQNETLQYLCRMRELAMQGGVSDDALIDYIICGILDVVVSNSILYGASSVVVSYKEKLNFIIKSKKYNNLLTELSDSIVIREAEKNYTLKCPTPAGQYYWVVQHFKADKIANVPPQER</sequence>
<organism evidence="1 2">
    <name type="scientific">Sipha flava</name>
    <name type="common">yellow sugarcane aphid</name>
    <dbReference type="NCBI Taxonomy" id="143950"/>
    <lineage>
        <taxon>Eukaryota</taxon>
        <taxon>Metazoa</taxon>
        <taxon>Ecdysozoa</taxon>
        <taxon>Arthropoda</taxon>
        <taxon>Hexapoda</taxon>
        <taxon>Insecta</taxon>
        <taxon>Pterygota</taxon>
        <taxon>Neoptera</taxon>
        <taxon>Paraneoptera</taxon>
        <taxon>Hemiptera</taxon>
        <taxon>Sternorrhyncha</taxon>
        <taxon>Aphidomorpha</taxon>
        <taxon>Aphidoidea</taxon>
        <taxon>Aphididae</taxon>
        <taxon>Sipha</taxon>
    </lineage>
</organism>
<name>A0A8B8FJY1_9HEMI</name>
<keyword evidence="1" id="KW-1185">Reference proteome</keyword>
<reference evidence="2" key="1">
    <citation type="submission" date="2025-08" db="UniProtKB">
        <authorList>
            <consortium name="RefSeq"/>
        </authorList>
    </citation>
    <scope>IDENTIFICATION</scope>
    <source>
        <tissue evidence="2">Whole body</tissue>
    </source>
</reference>